<dbReference type="GO" id="GO:0003723">
    <property type="term" value="F:RNA binding"/>
    <property type="evidence" value="ECO:0007669"/>
    <property type="project" value="InterPro"/>
</dbReference>
<dbReference type="InterPro" id="IPR029028">
    <property type="entry name" value="Alpha/beta_knot_MTases"/>
</dbReference>
<reference evidence="5" key="1">
    <citation type="submission" date="2014-11" db="EMBL/GenBank/DDBJ databases">
        <authorList>
            <person name="Otto D Thomas"/>
            <person name="Naeem Raeece"/>
        </authorList>
    </citation>
    <scope>NUCLEOTIDE SEQUENCE</scope>
</reference>
<dbReference type="AlphaFoldDB" id="A0A0G4FUV8"/>
<feature type="domain" description="tRNA/rRNA methyltransferase SpoU type" evidence="4">
    <location>
        <begin position="190"/>
        <end position="279"/>
    </location>
</feature>
<dbReference type="GO" id="GO:0006396">
    <property type="term" value="P:RNA processing"/>
    <property type="evidence" value="ECO:0007669"/>
    <property type="project" value="InterPro"/>
</dbReference>
<evidence type="ECO:0000259" key="4">
    <source>
        <dbReference type="Pfam" id="PF00588"/>
    </source>
</evidence>
<dbReference type="EMBL" id="CDMZ01000652">
    <property type="protein sequence ID" value="CEM18741.1"/>
    <property type="molecule type" value="Genomic_DNA"/>
</dbReference>
<dbReference type="GO" id="GO:0008173">
    <property type="term" value="F:RNA methyltransferase activity"/>
    <property type="evidence" value="ECO:0007669"/>
    <property type="project" value="InterPro"/>
</dbReference>
<dbReference type="InterPro" id="IPR001537">
    <property type="entry name" value="SpoU_MeTrfase"/>
</dbReference>
<gene>
    <name evidence="5" type="ORF">Cvel_18891</name>
</gene>
<keyword evidence="1" id="KW-0489">Methyltransferase</keyword>
<feature type="region of interest" description="Disordered" evidence="3">
    <location>
        <begin position="275"/>
        <end position="308"/>
    </location>
</feature>
<proteinExistence type="predicted"/>
<name>A0A0G4FUV8_9ALVE</name>
<accession>A0A0G4FUV8</accession>
<keyword evidence="2" id="KW-0808">Transferase</keyword>
<feature type="compositionally biased region" description="Acidic residues" evidence="3">
    <location>
        <begin position="282"/>
        <end position="293"/>
    </location>
</feature>
<dbReference type="Gene3D" id="3.40.1280.10">
    <property type="match status" value="1"/>
</dbReference>
<evidence type="ECO:0000256" key="2">
    <source>
        <dbReference type="ARBA" id="ARBA00022679"/>
    </source>
</evidence>
<dbReference type="SUPFAM" id="SSF75217">
    <property type="entry name" value="alpha/beta knot"/>
    <property type="match status" value="1"/>
</dbReference>
<dbReference type="VEuPathDB" id="CryptoDB:Cvel_18891"/>
<evidence type="ECO:0000256" key="1">
    <source>
        <dbReference type="ARBA" id="ARBA00022603"/>
    </source>
</evidence>
<organism evidence="5">
    <name type="scientific">Chromera velia CCMP2878</name>
    <dbReference type="NCBI Taxonomy" id="1169474"/>
    <lineage>
        <taxon>Eukaryota</taxon>
        <taxon>Sar</taxon>
        <taxon>Alveolata</taxon>
        <taxon>Colpodellida</taxon>
        <taxon>Chromeraceae</taxon>
        <taxon>Chromera</taxon>
    </lineage>
</organism>
<evidence type="ECO:0000256" key="3">
    <source>
        <dbReference type="SAM" id="MobiDB-lite"/>
    </source>
</evidence>
<evidence type="ECO:0000313" key="5">
    <source>
        <dbReference type="EMBL" id="CEM18741.1"/>
    </source>
</evidence>
<dbReference type="PANTHER" id="PTHR43191:SF2">
    <property type="entry name" value="RRNA METHYLTRANSFERASE 3, MITOCHONDRIAL"/>
    <property type="match status" value="1"/>
</dbReference>
<dbReference type="GO" id="GO:0032259">
    <property type="term" value="P:methylation"/>
    <property type="evidence" value="ECO:0007669"/>
    <property type="project" value="UniProtKB-KW"/>
</dbReference>
<dbReference type="InterPro" id="IPR029026">
    <property type="entry name" value="tRNA_m1G_MTases_N"/>
</dbReference>
<sequence>MTTVYAHKVFRQLGSAGTLCLGPSPRLLRHLPAQSNEPSSSSSAVRPFSFTPPSQRLAAVPEGDTSEKQFPVKKLQLSPKNSFFSHVRRLLRNRRYRYRSREIVAKGNLLVDSLRQGEPGRARPKVIITCQRERYGTHCTTPVIAVSEDLLRRICFSPSTKASEEEPPPEDLALLEMPRPLESTENFRYLLALDRVLYTQNLGSLVFNAQGFGFEGIFLTHGTADIFNWKVLEASQGASVSAPFLYGTPEELLEICERERLRPCVAHMEGKTLEEIRKEEQENSEEEEDEEEREGWPDERIMHVPLLN</sequence>
<protein>
    <recommendedName>
        <fullName evidence="4">tRNA/rRNA methyltransferase SpoU type domain-containing protein</fullName>
    </recommendedName>
</protein>
<dbReference type="PANTHER" id="PTHR43191">
    <property type="entry name" value="RRNA METHYLTRANSFERASE 3"/>
    <property type="match status" value="1"/>
</dbReference>
<dbReference type="Pfam" id="PF00588">
    <property type="entry name" value="SpoU_methylase"/>
    <property type="match status" value="1"/>
</dbReference>
<dbReference type="InterPro" id="IPR051259">
    <property type="entry name" value="rRNA_Methyltransferase"/>
</dbReference>